<name>W7TQ93_9STRA</name>
<dbReference type="SUPFAM" id="SSF82199">
    <property type="entry name" value="SET domain"/>
    <property type="match status" value="1"/>
</dbReference>
<dbReference type="OrthoDB" id="5560686at2759"/>
<keyword evidence="4" id="KW-1185">Reference proteome</keyword>
<protein>
    <recommendedName>
        <fullName evidence="2">SET domain-containing protein</fullName>
    </recommendedName>
</protein>
<dbReference type="Proteomes" id="UP000019335">
    <property type="component" value="Chromosome 5"/>
</dbReference>
<evidence type="ECO:0000313" key="4">
    <source>
        <dbReference type="Proteomes" id="UP000019335"/>
    </source>
</evidence>
<dbReference type="AlphaFoldDB" id="W7TQ93"/>
<reference evidence="3 4" key="1">
    <citation type="journal article" date="2014" name="Mol. Plant">
        <title>Chromosome Scale Genome Assembly and Transcriptome Profiling of Nannochloropsis gaditana in Nitrogen Depletion.</title>
        <authorList>
            <person name="Corteggiani Carpinelli E."/>
            <person name="Telatin A."/>
            <person name="Vitulo N."/>
            <person name="Forcato C."/>
            <person name="D'Angelo M."/>
            <person name="Schiavon R."/>
            <person name="Vezzi A."/>
            <person name="Giacometti G.M."/>
            <person name="Morosinotto T."/>
            <person name="Valle G."/>
        </authorList>
    </citation>
    <scope>NUCLEOTIDE SEQUENCE [LARGE SCALE GENOMIC DNA]</scope>
    <source>
        <strain evidence="3 4">B-31</strain>
    </source>
</reference>
<dbReference type="InterPro" id="IPR046341">
    <property type="entry name" value="SET_dom_sf"/>
</dbReference>
<feature type="signal peptide" evidence="1">
    <location>
        <begin position="1"/>
        <end position="20"/>
    </location>
</feature>
<comment type="caution">
    <text evidence="3">The sequence shown here is derived from an EMBL/GenBank/DDBJ whole genome shotgun (WGS) entry which is preliminary data.</text>
</comment>
<accession>W7TQ93</accession>
<proteinExistence type="predicted"/>
<keyword evidence="1" id="KW-0732">Signal</keyword>
<dbReference type="Gene3D" id="2.170.270.10">
    <property type="entry name" value="SET domain"/>
    <property type="match status" value="1"/>
</dbReference>
<dbReference type="Pfam" id="PF00856">
    <property type="entry name" value="SET"/>
    <property type="match status" value="1"/>
</dbReference>
<sequence length="251" mass="27304">MRRHELLYVLCTVAVSTIQAFVLTPSALRSSIVNTPCRTTAPSRFVTTSSSPWLVRQLTVGGEDPGAVTLQSTWQLVTNVGALVVGALVLAEVVQDWPRGWVNRQLVEAGPSTLGPQAGRGLFAARNIPRDTVIGNFPGVVSSRASWLGRKDSEEAALLARRYTWSLATGDVLDPTLSNGELPDTLIFFGGLLRIPTLLALVNEPRAGMDLNVVAVVSERDVAYVAERDIFAGEELMTDYGPAYDRRHYRL</sequence>
<evidence type="ECO:0000259" key="2">
    <source>
        <dbReference type="PROSITE" id="PS50280"/>
    </source>
</evidence>
<dbReference type="EMBL" id="AZIL01000352">
    <property type="protein sequence ID" value="EWM28237.1"/>
    <property type="molecule type" value="Genomic_DNA"/>
</dbReference>
<dbReference type="PROSITE" id="PS50280">
    <property type="entry name" value="SET"/>
    <property type="match status" value="1"/>
</dbReference>
<evidence type="ECO:0000256" key="1">
    <source>
        <dbReference type="SAM" id="SignalP"/>
    </source>
</evidence>
<feature type="domain" description="SET" evidence="2">
    <location>
        <begin position="105"/>
        <end position="241"/>
    </location>
</feature>
<gene>
    <name evidence="3" type="ORF">Naga_100004g178</name>
</gene>
<evidence type="ECO:0000313" key="3">
    <source>
        <dbReference type="EMBL" id="EWM28237.1"/>
    </source>
</evidence>
<organism evidence="3 4">
    <name type="scientific">Nannochloropsis gaditana</name>
    <dbReference type="NCBI Taxonomy" id="72520"/>
    <lineage>
        <taxon>Eukaryota</taxon>
        <taxon>Sar</taxon>
        <taxon>Stramenopiles</taxon>
        <taxon>Ochrophyta</taxon>
        <taxon>Eustigmatophyceae</taxon>
        <taxon>Eustigmatales</taxon>
        <taxon>Monodopsidaceae</taxon>
        <taxon>Nannochloropsis</taxon>
    </lineage>
</organism>
<feature type="chain" id="PRO_5004901105" description="SET domain-containing protein" evidence="1">
    <location>
        <begin position="21"/>
        <end position="251"/>
    </location>
</feature>
<dbReference type="InterPro" id="IPR001214">
    <property type="entry name" value="SET_dom"/>
</dbReference>